<organism evidence="1 2">
    <name type="scientific">Globodera rostochiensis</name>
    <name type="common">Golden nematode worm</name>
    <name type="synonym">Heterodera rostochiensis</name>
    <dbReference type="NCBI Taxonomy" id="31243"/>
    <lineage>
        <taxon>Eukaryota</taxon>
        <taxon>Metazoa</taxon>
        <taxon>Ecdysozoa</taxon>
        <taxon>Nematoda</taxon>
        <taxon>Chromadorea</taxon>
        <taxon>Rhabditida</taxon>
        <taxon>Tylenchina</taxon>
        <taxon>Tylenchomorpha</taxon>
        <taxon>Tylenchoidea</taxon>
        <taxon>Heteroderidae</taxon>
        <taxon>Heteroderinae</taxon>
        <taxon>Globodera</taxon>
    </lineage>
</organism>
<sequence length="113" mass="13498">MSYFLPAFPTHLHRRFARPRSECTRWVLSICITRQKFHFASTSNDQSKLCSPVKEICNIRVAQEFKRRHSQRDACPDYESFRAWLEHSLCFRGPTCYRFTDEQVSDYVELSEL</sequence>
<keyword evidence="1" id="KW-1185">Reference proteome</keyword>
<reference evidence="2" key="1">
    <citation type="submission" date="2022-11" db="UniProtKB">
        <authorList>
            <consortium name="WormBaseParasite"/>
        </authorList>
    </citation>
    <scope>IDENTIFICATION</scope>
</reference>
<name>A0A914GNP8_GLORO</name>
<evidence type="ECO:0000313" key="1">
    <source>
        <dbReference type="Proteomes" id="UP000887572"/>
    </source>
</evidence>
<dbReference type="Proteomes" id="UP000887572">
    <property type="component" value="Unplaced"/>
</dbReference>
<proteinExistence type="predicted"/>
<accession>A0A914GNP8</accession>
<protein>
    <submittedName>
        <fullName evidence="2">Uncharacterized protein</fullName>
    </submittedName>
</protein>
<evidence type="ECO:0000313" key="2">
    <source>
        <dbReference type="WBParaSite" id="Gr19_v10_g10016.t1"/>
    </source>
</evidence>
<dbReference type="AlphaFoldDB" id="A0A914GNP8"/>
<dbReference type="WBParaSite" id="Gr19_v10_g10016.t1">
    <property type="protein sequence ID" value="Gr19_v10_g10016.t1"/>
    <property type="gene ID" value="Gr19_v10_g10016"/>
</dbReference>